<evidence type="ECO:0000256" key="5">
    <source>
        <dbReference type="PROSITE-ProRule" id="PRU10141"/>
    </source>
</evidence>
<accession>A0A058Z3Y6</accession>
<dbReference type="RefSeq" id="XP_009496540.1">
    <property type="nucleotide sequence ID" value="XM_009498265.1"/>
</dbReference>
<reference evidence="8" key="1">
    <citation type="submission" date="2013-04" db="EMBL/GenBank/DDBJ databases">
        <title>The Genome Sequence of Fonticula alba ATCC 38817.</title>
        <authorList>
            <consortium name="The Broad Institute Genomics Platform"/>
            <person name="Russ C."/>
            <person name="Cuomo C."/>
            <person name="Burger G."/>
            <person name="Gray M.W."/>
            <person name="Holland P.W.H."/>
            <person name="King N."/>
            <person name="Lang F.B.F."/>
            <person name="Roger A.J."/>
            <person name="Ruiz-Trillo I."/>
            <person name="Brown M."/>
            <person name="Walker B."/>
            <person name="Young S."/>
            <person name="Zeng Q."/>
            <person name="Gargeya S."/>
            <person name="Fitzgerald M."/>
            <person name="Haas B."/>
            <person name="Abouelleil A."/>
            <person name="Allen A.W."/>
            <person name="Alvarado L."/>
            <person name="Arachchi H.M."/>
            <person name="Berlin A.M."/>
            <person name="Chapman S.B."/>
            <person name="Gainer-Dewar J."/>
            <person name="Goldberg J."/>
            <person name="Griggs A."/>
            <person name="Gujja S."/>
            <person name="Hansen M."/>
            <person name="Howarth C."/>
            <person name="Imamovic A."/>
            <person name="Ireland A."/>
            <person name="Larimer J."/>
            <person name="McCowan C."/>
            <person name="Murphy C."/>
            <person name="Pearson M."/>
            <person name="Poon T.W."/>
            <person name="Priest M."/>
            <person name="Roberts A."/>
            <person name="Saif S."/>
            <person name="Shea T."/>
            <person name="Sisk P."/>
            <person name="Sykes S."/>
            <person name="Wortman J."/>
            <person name="Nusbaum C."/>
            <person name="Birren B."/>
        </authorList>
    </citation>
    <scope>NUCLEOTIDE SEQUENCE [LARGE SCALE GENOMIC DNA]</scope>
    <source>
        <strain evidence="8">ATCC 38817</strain>
    </source>
</reference>
<feature type="compositionally biased region" description="Gly residues" evidence="6">
    <location>
        <begin position="438"/>
        <end position="448"/>
    </location>
</feature>
<dbReference type="GO" id="GO:0005524">
    <property type="term" value="F:ATP binding"/>
    <property type="evidence" value="ECO:0007669"/>
    <property type="project" value="UniProtKB-UniRule"/>
</dbReference>
<evidence type="ECO:0000256" key="4">
    <source>
        <dbReference type="ARBA" id="ARBA00022840"/>
    </source>
</evidence>
<keyword evidence="2 5" id="KW-0547">Nucleotide-binding</keyword>
<keyword evidence="4 5" id="KW-0067">ATP-binding</keyword>
<dbReference type="STRING" id="691883.A0A058Z3Y6"/>
<feature type="compositionally biased region" description="Low complexity" evidence="6">
    <location>
        <begin position="393"/>
        <end position="419"/>
    </location>
</feature>
<dbReference type="GO" id="GO:0000045">
    <property type="term" value="P:autophagosome assembly"/>
    <property type="evidence" value="ECO:0007669"/>
    <property type="project" value="TreeGrafter"/>
</dbReference>
<dbReference type="InterPro" id="IPR045269">
    <property type="entry name" value="Atg1-like"/>
</dbReference>
<dbReference type="InterPro" id="IPR017441">
    <property type="entry name" value="Protein_kinase_ATP_BS"/>
</dbReference>
<feature type="domain" description="Protein kinase" evidence="7">
    <location>
        <begin position="19"/>
        <end position="316"/>
    </location>
</feature>
<feature type="region of interest" description="Disordered" evidence="6">
    <location>
        <begin position="503"/>
        <end position="522"/>
    </location>
</feature>
<dbReference type="Gene3D" id="1.10.510.10">
    <property type="entry name" value="Transferase(Phosphotransferase) domain 1"/>
    <property type="match status" value="1"/>
</dbReference>
<keyword evidence="3 8" id="KW-0418">Kinase</keyword>
<evidence type="ECO:0000313" key="8">
    <source>
        <dbReference type="EMBL" id="KCV68969.1"/>
    </source>
</evidence>
<evidence type="ECO:0000313" key="9">
    <source>
        <dbReference type="Proteomes" id="UP000030693"/>
    </source>
</evidence>
<dbReference type="EMBL" id="KB932207">
    <property type="protein sequence ID" value="KCV68969.1"/>
    <property type="molecule type" value="Genomic_DNA"/>
</dbReference>
<evidence type="ECO:0000256" key="2">
    <source>
        <dbReference type="ARBA" id="ARBA00022741"/>
    </source>
</evidence>
<feature type="region of interest" description="Disordered" evidence="6">
    <location>
        <begin position="344"/>
        <end position="487"/>
    </location>
</feature>
<dbReference type="PROSITE" id="PS00107">
    <property type="entry name" value="PROTEIN_KINASE_ATP"/>
    <property type="match status" value="1"/>
</dbReference>
<dbReference type="PANTHER" id="PTHR24348">
    <property type="entry name" value="SERINE/THREONINE-PROTEIN KINASE UNC-51-RELATED"/>
    <property type="match status" value="1"/>
</dbReference>
<feature type="compositionally biased region" description="Low complexity" evidence="6">
    <location>
        <begin position="355"/>
        <end position="381"/>
    </location>
</feature>
<dbReference type="PROSITE" id="PS00109">
    <property type="entry name" value="PROTEIN_KINASE_TYR"/>
    <property type="match status" value="1"/>
</dbReference>
<dbReference type="InterPro" id="IPR008266">
    <property type="entry name" value="Tyr_kinase_AS"/>
</dbReference>
<feature type="region of interest" description="Disordered" evidence="6">
    <location>
        <begin position="533"/>
        <end position="636"/>
    </location>
</feature>
<feature type="compositionally biased region" description="Low complexity" evidence="6">
    <location>
        <begin position="533"/>
        <end position="550"/>
    </location>
</feature>
<keyword evidence="1" id="KW-0808">Transferase</keyword>
<protein>
    <submittedName>
        <fullName evidence="8">ULK protein kinase</fullName>
    </submittedName>
</protein>
<dbReference type="GO" id="GO:0005829">
    <property type="term" value="C:cytosol"/>
    <property type="evidence" value="ECO:0007669"/>
    <property type="project" value="TreeGrafter"/>
</dbReference>
<dbReference type="PANTHER" id="PTHR24348:SF22">
    <property type="entry name" value="NON-SPECIFIC SERINE_THREONINE PROTEIN KINASE"/>
    <property type="match status" value="1"/>
</dbReference>
<dbReference type="eggNOG" id="KOG0595">
    <property type="taxonomic scope" value="Eukaryota"/>
</dbReference>
<evidence type="ECO:0000256" key="3">
    <source>
        <dbReference type="ARBA" id="ARBA00022777"/>
    </source>
</evidence>
<dbReference type="PROSITE" id="PS50011">
    <property type="entry name" value="PROTEIN_KINASE_DOM"/>
    <property type="match status" value="1"/>
</dbReference>
<dbReference type="AlphaFoldDB" id="A0A058Z3Y6"/>
<name>A0A058Z3Y6_FONAL</name>
<dbReference type="GeneID" id="20529114"/>
<dbReference type="GO" id="GO:0016020">
    <property type="term" value="C:membrane"/>
    <property type="evidence" value="ECO:0007669"/>
    <property type="project" value="TreeGrafter"/>
</dbReference>
<dbReference type="OrthoDB" id="346907at2759"/>
<dbReference type="GO" id="GO:0005776">
    <property type="term" value="C:autophagosome"/>
    <property type="evidence" value="ECO:0007669"/>
    <property type="project" value="TreeGrafter"/>
</dbReference>
<sequence>MNHPPGFKILPEAVQQVGYTNYQHIGFGSFGAVYSAQRPDHANVALKILCVADSTQRGSENLNSTTNVEKEIRFMEGLSKLNSRHLLTLYRVHDYRFQDTRFVVLETELCKCSLSDYLSRHGPLNEEQARLTTIQIIDGLSALHNASLVHRDLSPKNVLLSRKHPYEPYSIRLADFGLARLLEDKSLIASNMGDCPMTVAGTPLYMAPEVAFQNYTLKIDIWSVGCLVFFMLTGAHLMATFRDLALNFQLLNSLKKRMDIRPILEEIQSKTHAAIDNLAASPIGASRQVQNFLRLTLNVRPLFRLSLPEAAINQWLLGAEYAALATEASGLRMEEVESFIGTLVNPSSAAGGGRPTAPASTSSDRSAAAAAGGAATPAAASAGGGPTGPHVPGASASRSSAGADATATATLAGSGTSPAQPIPFPPLATGPGHPGADAGNGGVSGAGPGHAPNFAPRGRTSSIPRTNVFRDISSGTSPPTHFGGSAALIGGMGSHPYTAGGGMFHHQHAGAPQGPPASGVADPLVADCSAGAAGPGDAAAPMATPSLAGALPGGNPPGPGDVPASGWPSTPPASSPIMSHGDEHAYSGDSPDDGACDPDFVAIDYPGPEAADDGGVASGPAGRGRDGSGDGGKASGMGGPVMGMPFGSELLLSHRDISRIDFSSQYIMQAIVTMERLAEQCLSEQSLGDVGAEYALILSHWGRVLAQKFAPSGGEPDHMRVLGRINHDARAILNRVAPSAVDLSASEADPLLRCKVFAYVFRQLARRADVYRSALESMLVACLYLDAFNIKRFPQLPPGPVEEFNELVGQFLASAIFRPGSEGIAGGSMFSSSVGSRWANGGGGAAGSSLGGRG</sequence>
<evidence type="ECO:0000256" key="1">
    <source>
        <dbReference type="ARBA" id="ARBA00022679"/>
    </source>
</evidence>
<dbReference type="InterPro" id="IPR000719">
    <property type="entry name" value="Prot_kinase_dom"/>
</dbReference>
<gene>
    <name evidence="8" type="ORF">H696_04389</name>
</gene>
<feature type="binding site" evidence="5">
    <location>
        <position position="47"/>
    </location>
    <ligand>
        <name>ATP</name>
        <dbReference type="ChEBI" id="CHEBI:30616"/>
    </ligand>
</feature>
<dbReference type="GO" id="GO:0010506">
    <property type="term" value="P:regulation of autophagy"/>
    <property type="evidence" value="ECO:0007669"/>
    <property type="project" value="InterPro"/>
</dbReference>
<dbReference type="SUPFAM" id="SSF56112">
    <property type="entry name" value="Protein kinase-like (PK-like)"/>
    <property type="match status" value="1"/>
</dbReference>
<evidence type="ECO:0000256" key="6">
    <source>
        <dbReference type="SAM" id="MobiDB-lite"/>
    </source>
</evidence>
<dbReference type="GO" id="GO:0004674">
    <property type="term" value="F:protein serine/threonine kinase activity"/>
    <property type="evidence" value="ECO:0007669"/>
    <property type="project" value="InterPro"/>
</dbReference>
<proteinExistence type="predicted"/>
<dbReference type="InterPro" id="IPR011009">
    <property type="entry name" value="Kinase-like_dom_sf"/>
</dbReference>
<organism evidence="8">
    <name type="scientific">Fonticula alba</name>
    <name type="common">Slime mold</name>
    <dbReference type="NCBI Taxonomy" id="691883"/>
    <lineage>
        <taxon>Eukaryota</taxon>
        <taxon>Rotosphaerida</taxon>
        <taxon>Fonticulaceae</taxon>
        <taxon>Fonticula</taxon>
    </lineage>
</organism>
<evidence type="ECO:0000259" key="7">
    <source>
        <dbReference type="PROSITE" id="PS50011"/>
    </source>
</evidence>
<dbReference type="Proteomes" id="UP000030693">
    <property type="component" value="Unassembled WGS sequence"/>
</dbReference>
<dbReference type="Pfam" id="PF00069">
    <property type="entry name" value="Pkinase"/>
    <property type="match status" value="1"/>
</dbReference>
<keyword evidence="9" id="KW-1185">Reference proteome</keyword>
<dbReference type="GO" id="GO:0000407">
    <property type="term" value="C:phagophore assembly site"/>
    <property type="evidence" value="ECO:0007669"/>
    <property type="project" value="TreeGrafter"/>
</dbReference>